<dbReference type="GO" id="GO:0008477">
    <property type="term" value="F:purine nucleosidase activity"/>
    <property type="evidence" value="ECO:0007669"/>
    <property type="project" value="TreeGrafter"/>
</dbReference>
<dbReference type="InterPro" id="IPR001910">
    <property type="entry name" value="Inosine/uridine_hydrolase_dom"/>
</dbReference>
<evidence type="ECO:0000256" key="2">
    <source>
        <dbReference type="ARBA" id="ARBA00023295"/>
    </source>
</evidence>
<dbReference type="Proteomes" id="UP000058305">
    <property type="component" value="Chromosome"/>
</dbReference>
<proteinExistence type="predicted"/>
<name>A0A120I1H2_9MICO</name>
<dbReference type="OrthoDB" id="9797882at2"/>
<dbReference type="InterPro" id="IPR036452">
    <property type="entry name" value="Ribo_hydro-like"/>
</dbReference>
<evidence type="ECO:0000256" key="1">
    <source>
        <dbReference type="ARBA" id="ARBA00022801"/>
    </source>
</evidence>
<dbReference type="SUPFAM" id="SSF53590">
    <property type="entry name" value="Nucleoside hydrolase"/>
    <property type="match status" value="1"/>
</dbReference>
<accession>A0A120I1H2</accession>
<dbReference type="AlphaFoldDB" id="A0A120I1H2"/>
<reference evidence="5" key="2">
    <citation type="submission" date="2016-01" db="EMBL/GenBank/DDBJ databases">
        <title>First complete genome sequence of a species in the genus Microterricola, an extremophilic cold active enzyme producing strain ERGS5:02 isolated from Sikkim Himalaya.</title>
        <authorList>
            <person name="Kumar R."/>
            <person name="Singh D."/>
            <person name="Swarnkar M.K."/>
        </authorList>
    </citation>
    <scope>NUCLEOTIDE SEQUENCE [LARGE SCALE GENOMIC DNA]</scope>
    <source>
        <strain evidence="5">ERGS5:02</strain>
    </source>
</reference>
<sequence length="310" mass="32499">MTIPLILDCDPGHDDVFAIWLAAGNPALELRAITTVAGNGTLVHTTLNARIACTVAGITGVPIAAGADRPLVKPLATAEWIHGENGLGGPELPEPTVPLDPRSAVELMADTLLASAEPVAIVATGPLTNVATLVRDRPDVLDRIREVVWMGGTTERGNVTPYAEFNAWVDPDALAIVLASGIRFTMVGLTVTHQAMVTDAVRDAVAGVGNRTGAFGAELLDFFRQMNQLSLGLPDGPLHDPVAVAVLADPETVGSVFTRLDVELAGTETLGATSVDLVGILEREPNAHVALELDVPRFWRLITDAVATLA</sequence>
<gene>
    <name evidence="4" type="ORF">AWU67_16135</name>
</gene>
<keyword evidence="1" id="KW-0378">Hydrolase</keyword>
<dbReference type="RefSeq" id="WP_067231452.1">
    <property type="nucleotide sequence ID" value="NZ_CP014145.1"/>
</dbReference>
<dbReference type="Gene3D" id="3.90.245.10">
    <property type="entry name" value="Ribonucleoside hydrolase-like"/>
    <property type="match status" value="1"/>
</dbReference>
<dbReference type="InterPro" id="IPR023186">
    <property type="entry name" value="IUNH"/>
</dbReference>
<dbReference type="EMBL" id="CP014145">
    <property type="protein sequence ID" value="AMB60138.1"/>
    <property type="molecule type" value="Genomic_DNA"/>
</dbReference>
<reference evidence="4 5" key="1">
    <citation type="journal article" date="2016" name="J. Biotechnol.">
        <title>First complete genome sequence of a species in the genus Microterricola, an extremophilic cold active enzyme producing bacterial strain ERGS5:02 isolated from Sikkim Himalaya.</title>
        <authorList>
            <person name="Himanshu"/>
            <person name="Swarnkar M.K."/>
            <person name="Singh D."/>
            <person name="Kumar R."/>
        </authorList>
    </citation>
    <scope>NUCLEOTIDE SEQUENCE [LARGE SCALE GENOMIC DNA]</scope>
    <source>
        <strain evidence="4 5">ERGS5:02</strain>
    </source>
</reference>
<evidence type="ECO:0000259" key="3">
    <source>
        <dbReference type="Pfam" id="PF01156"/>
    </source>
</evidence>
<organism evidence="4 5">
    <name type="scientific">Microterricola viridarii</name>
    <dbReference type="NCBI Taxonomy" id="412690"/>
    <lineage>
        <taxon>Bacteria</taxon>
        <taxon>Bacillati</taxon>
        <taxon>Actinomycetota</taxon>
        <taxon>Actinomycetes</taxon>
        <taxon>Micrococcales</taxon>
        <taxon>Microbacteriaceae</taxon>
        <taxon>Microterricola</taxon>
    </lineage>
</organism>
<dbReference type="PANTHER" id="PTHR12304">
    <property type="entry name" value="INOSINE-URIDINE PREFERRING NUCLEOSIDE HYDROLASE"/>
    <property type="match status" value="1"/>
</dbReference>
<dbReference type="KEGG" id="mvd:AWU67_16135"/>
<dbReference type="GO" id="GO:0005829">
    <property type="term" value="C:cytosol"/>
    <property type="evidence" value="ECO:0007669"/>
    <property type="project" value="TreeGrafter"/>
</dbReference>
<evidence type="ECO:0000313" key="5">
    <source>
        <dbReference type="Proteomes" id="UP000058305"/>
    </source>
</evidence>
<dbReference type="CDD" id="cd02651">
    <property type="entry name" value="nuc_hydro_IU_UC_XIUA"/>
    <property type="match status" value="1"/>
</dbReference>
<protein>
    <recommendedName>
        <fullName evidence="3">Inosine/uridine-preferring nucleoside hydrolase domain-containing protein</fullName>
    </recommendedName>
</protein>
<dbReference type="GO" id="GO:0006152">
    <property type="term" value="P:purine nucleoside catabolic process"/>
    <property type="evidence" value="ECO:0007669"/>
    <property type="project" value="TreeGrafter"/>
</dbReference>
<dbReference type="PANTHER" id="PTHR12304:SF4">
    <property type="entry name" value="URIDINE NUCLEOSIDASE"/>
    <property type="match status" value="1"/>
</dbReference>
<keyword evidence="2" id="KW-0326">Glycosidase</keyword>
<dbReference type="Pfam" id="PF01156">
    <property type="entry name" value="IU_nuc_hydro"/>
    <property type="match status" value="1"/>
</dbReference>
<evidence type="ECO:0000313" key="4">
    <source>
        <dbReference type="EMBL" id="AMB60138.1"/>
    </source>
</evidence>
<feature type="domain" description="Inosine/uridine-preferring nucleoside hydrolase" evidence="3">
    <location>
        <begin position="5"/>
        <end position="300"/>
    </location>
</feature>
<keyword evidence="5" id="KW-1185">Reference proteome</keyword>